<dbReference type="PROSITE" id="PS50928">
    <property type="entry name" value="ABC_TM1"/>
    <property type="match status" value="1"/>
</dbReference>
<dbReference type="Proteomes" id="UP001596527">
    <property type="component" value="Unassembled WGS sequence"/>
</dbReference>
<evidence type="ECO:0000256" key="3">
    <source>
        <dbReference type="ARBA" id="ARBA00022448"/>
    </source>
</evidence>
<gene>
    <name evidence="11" type="ORF">ACFQWG_06920</name>
</gene>
<evidence type="ECO:0000259" key="10">
    <source>
        <dbReference type="PROSITE" id="PS50928"/>
    </source>
</evidence>
<accession>A0ABW2SLK2</accession>
<keyword evidence="3 9" id="KW-0813">Transport</keyword>
<evidence type="ECO:0000256" key="9">
    <source>
        <dbReference type="RuleBase" id="RU363032"/>
    </source>
</evidence>
<feature type="transmembrane region" description="Helical" evidence="9">
    <location>
        <begin position="170"/>
        <end position="187"/>
    </location>
</feature>
<evidence type="ECO:0000256" key="4">
    <source>
        <dbReference type="ARBA" id="ARBA00022475"/>
    </source>
</evidence>
<reference evidence="12" key="1">
    <citation type="journal article" date="2019" name="Int. J. Syst. Evol. Microbiol.">
        <title>The Global Catalogue of Microorganisms (GCM) 10K type strain sequencing project: providing services to taxonomists for standard genome sequencing and annotation.</title>
        <authorList>
            <consortium name="The Broad Institute Genomics Platform"/>
            <consortium name="The Broad Institute Genome Sequencing Center for Infectious Disease"/>
            <person name="Wu L."/>
            <person name="Ma J."/>
        </authorList>
    </citation>
    <scope>NUCLEOTIDE SEQUENCE [LARGE SCALE GENOMIC DNA]</scope>
    <source>
        <strain evidence="12">CCUG 56698</strain>
    </source>
</reference>
<evidence type="ECO:0000256" key="1">
    <source>
        <dbReference type="ARBA" id="ARBA00004651"/>
    </source>
</evidence>
<keyword evidence="5 9" id="KW-0812">Transmembrane</keyword>
<dbReference type="InterPro" id="IPR010065">
    <property type="entry name" value="AA_ABC_transptr_permease_3TM"/>
</dbReference>
<dbReference type="InterPro" id="IPR035906">
    <property type="entry name" value="MetI-like_sf"/>
</dbReference>
<dbReference type="EMBL" id="JBHTEF010000001">
    <property type="protein sequence ID" value="MFC7580927.1"/>
    <property type="molecule type" value="Genomic_DNA"/>
</dbReference>
<evidence type="ECO:0000256" key="2">
    <source>
        <dbReference type="ARBA" id="ARBA00010072"/>
    </source>
</evidence>
<keyword evidence="6" id="KW-0029">Amino-acid transport</keyword>
<keyword evidence="4" id="KW-1003">Cell membrane</keyword>
<evidence type="ECO:0000313" key="11">
    <source>
        <dbReference type="EMBL" id="MFC7580927.1"/>
    </source>
</evidence>
<feature type="transmembrane region" description="Helical" evidence="9">
    <location>
        <begin position="207"/>
        <end position="227"/>
    </location>
</feature>
<feature type="domain" description="ABC transmembrane type-1" evidence="10">
    <location>
        <begin position="33"/>
        <end position="227"/>
    </location>
</feature>
<dbReference type="NCBIfam" id="TIGR01726">
    <property type="entry name" value="HEQRo_perm_3TM"/>
    <property type="match status" value="1"/>
</dbReference>
<dbReference type="Gene3D" id="1.10.3720.10">
    <property type="entry name" value="MetI-like"/>
    <property type="match status" value="1"/>
</dbReference>
<dbReference type="Pfam" id="PF00528">
    <property type="entry name" value="BPD_transp_1"/>
    <property type="match status" value="1"/>
</dbReference>
<sequence length="260" mass="28413">MTSVLEQLGVVWRTFVDWHVFAEVLPKFITQGLPNTIRLTVYSAVIGTIVGLVLAIAMTSGRVAFRFPAGAYTNVMRALPAMLSIYVIGQGLPLSGLKVFGNNTYGYAALAVGLMESAYLAEIFRSGMQSVDRSYIESAQSLGLSRWKTTRKIVIPIGFRRIIPALTNQYVLIIKATSMVYLLGLAIDQRDLFSMAKDEVGTRATLAPLVAAGAVYLLITLPCMWLVNRIDVRLRNGADASRNRVVRRTGNVPVRAAAEA</sequence>
<comment type="similarity">
    <text evidence="2">Belongs to the binding-protein-dependent transport system permease family. HisMQ subfamily.</text>
</comment>
<evidence type="ECO:0000313" key="12">
    <source>
        <dbReference type="Proteomes" id="UP001596527"/>
    </source>
</evidence>
<evidence type="ECO:0000256" key="7">
    <source>
        <dbReference type="ARBA" id="ARBA00022989"/>
    </source>
</evidence>
<dbReference type="InterPro" id="IPR043429">
    <property type="entry name" value="ArtM/GltK/GlnP/TcyL/YhdX-like"/>
</dbReference>
<comment type="subcellular location">
    <subcellularLocation>
        <location evidence="1 9">Cell membrane</location>
        <topology evidence="1 9">Multi-pass membrane protein</topology>
    </subcellularLocation>
</comment>
<name>A0ABW2SLK2_9ACTO</name>
<proteinExistence type="inferred from homology"/>
<dbReference type="InterPro" id="IPR000515">
    <property type="entry name" value="MetI-like"/>
</dbReference>
<keyword evidence="7 9" id="KW-1133">Transmembrane helix</keyword>
<keyword evidence="8 9" id="KW-0472">Membrane</keyword>
<evidence type="ECO:0000256" key="5">
    <source>
        <dbReference type="ARBA" id="ARBA00022692"/>
    </source>
</evidence>
<dbReference type="PANTHER" id="PTHR30614:SF20">
    <property type="entry name" value="GLUTAMINE TRANSPORT SYSTEM PERMEASE PROTEIN GLNP"/>
    <property type="match status" value="1"/>
</dbReference>
<dbReference type="PANTHER" id="PTHR30614">
    <property type="entry name" value="MEMBRANE COMPONENT OF AMINO ACID ABC TRANSPORTER"/>
    <property type="match status" value="1"/>
</dbReference>
<keyword evidence="12" id="KW-1185">Reference proteome</keyword>
<evidence type="ECO:0000256" key="8">
    <source>
        <dbReference type="ARBA" id="ARBA00023136"/>
    </source>
</evidence>
<feature type="transmembrane region" description="Helical" evidence="9">
    <location>
        <begin position="71"/>
        <end position="92"/>
    </location>
</feature>
<dbReference type="SUPFAM" id="SSF161098">
    <property type="entry name" value="MetI-like"/>
    <property type="match status" value="1"/>
</dbReference>
<organism evidence="11 12">
    <name type="scientific">Schaalia naturae</name>
    <dbReference type="NCBI Taxonomy" id="635203"/>
    <lineage>
        <taxon>Bacteria</taxon>
        <taxon>Bacillati</taxon>
        <taxon>Actinomycetota</taxon>
        <taxon>Actinomycetes</taxon>
        <taxon>Actinomycetales</taxon>
        <taxon>Actinomycetaceae</taxon>
        <taxon>Schaalia</taxon>
    </lineage>
</organism>
<evidence type="ECO:0000256" key="6">
    <source>
        <dbReference type="ARBA" id="ARBA00022970"/>
    </source>
</evidence>
<dbReference type="RefSeq" id="WP_380973574.1">
    <property type="nucleotide sequence ID" value="NZ_JBHTEF010000001.1"/>
</dbReference>
<feature type="transmembrane region" description="Helical" evidence="9">
    <location>
        <begin position="39"/>
        <end position="59"/>
    </location>
</feature>
<comment type="caution">
    <text evidence="11">The sequence shown here is derived from an EMBL/GenBank/DDBJ whole genome shotgun (WGS) entry which is preliminary data.</text>
</comment>
<protein>
    <submittedName>
        <fullName evidence="11">Amino acid ABC transporter permease</fullName>
    </submittedName>
</protein>
<dbReference type="CDD" id="cd06261">
    <property type="entry name" value="TM_PBP2"/>
    <property type="match status" value="1"/>
</dbReference>